<feature type="region of interest" description="Disordered" evidence="1">
    <location>
        <begin position="1"/>
        <end position="44"/>
    </location>
</feature>
<dbReference type="Proteomes" id="UP001273589">
    <property type="component" value="Unassembled WGS sequence"/>
</dbReference>
<organism evidence="2 3">
    <name type="scientific">Streptomyces europaeiscabiei</name>
    <dbReference type="NCBI Taxonomy" id="146819"/>
    <lineage>
        <taxon>Bacteria</taxon>
        <taxon>Bacillati</taxon>
        <taxon>Actinomycetota</taxon>
        <taxon>Actinomycetes</taxon>
        <taxon>Kitasatosporales</taxon>
        <taxon>Streptomycetaceae</taxon>
        <taxon>Streptomyces</taxon>
    </lineage>
</organism>
<sequence>MTSPPSAGGAGQPVSGARAEAVARERERLRALRERRDAQSTDDGVDRFTEHRWRKVGVFGAQAVLQAHALLQQLASLAQDATHNALADALRDEPDDRLLPAVRTVLERADPATVAAALTAAHAGGFLWLTEVGEQRLTALTAGDATLAASGSDDPSGAFARFSALATDGTATFSPRMLPRVLPWIPLSVLDDLIDAGAVGPEHQPWRCRADEPEHAYLKARLVPDQATAEQATALEWTARQRRNAFLAGGEPARSPRSATTARMRSSGG</sequence>
<dbReference type="EMBL" id="JARAWN010000068">
    <property type="protein sequence ID" value="MDX3130919.1"/>
    <property type="molecule type" value="Genomic_DNA"/>
</dbReference>
<dbReference type="AlphaFoldDB" id="A0AAJ2ULL4"/>
<name>A0AAJ2ULL4_9ACTN</name>
<accession>A0AAJ2ULL4</accession>
<evidence type="ECO:0000313" key="2">
    <source>
        <dbReference type="EMBL" id="MDX3130919.1"/>
    </source>
</evidence>
<comment type="caution">
    <text evidence="2">The sequence shown here is derived from an EMBL/GenBank/DDBJ whole genome shotgun (WGS) entry which is preliminary data.</text>
</comment>
<dbReference type="RefSeq" id="WP_319691835.1">
    <property type="nucleotide sequence ID" value="NZ_JARAWN010000068.1"/>
</dbReference>
<protein>
    <submittedName>
        <fullName evidence="2">Uncharacterized protein</fullName>
    </submittedName>
</protein>
<evidence type="ECO:0000313" key="3">
    <source>
        <dbReference type="Proteomes" id="UP001273589"/>
    </source>
</evidence>
<feature type="region of interest" description="Disordered" evidence="1">
    <location>
        <begin position="246"/>
        <end position="269"/>
    </location>
</feature>
<reference evidence="2" key="1">
    <citation type="journal article" date="2023" name="Microb. Genom.">
        <title>Mesoterricola silvestris gen. nov., sp. nov., Mesoterricola sediminis sp. nov., Geothrix oryzae sp. nov., Geothrix edaphica sp. nov., Geothrix rubra sp. nov., and Geothrix limicola sp. nov., six novel members of Acidobacteriota isolated from soils.</title>
        <authorList>
            <person name="Weisberg A.J."/>
            <person name="Pearce E."/>
            <person name="Kramer C.G."/>
            <person name="Chang J.H."/>
            <person name="Clarke C.R."/>
        </authorList>
    </citation>
    <scope>NUCLEOTIDE SEQUENCE</scope>
    <source>
        <strain evidence="2">ND06-05F</strain>
    </source>
</reference>
<evidence type="ECO:0000256" key="1">
    <source>
        <dbReference type="SAM" id="MobiDB-lite"/>
    </source>
</evidence>
<feature type="compositionally biased region" description="Polar residues" evidence="1">
    <location>
        <begin position="257"/>
        <end position="269"/>
    </location>
</feature>
<proteinExistence type="predicted"/>
<feature type="compositionally biased region" description="Basic and acidic residues" evidence="1">
    <location>
        <begin position="21"/>
        <end position="44"/>
    </location>
</feature>
<gene>
    <name evidence="2" type="ORF">PV367_14235</name>
</gene>